<dbReference type="Proteomes" id="UP001304895">
    <property type="component" value="Unassembled WGS sequence"/>
</dbReference>
<name>A0AAN6UIW4_9PEZI</name>
<comment type="caution">
    <text evidence="1">The sequence shown here is derived from an EMBL/GenBank/DDBJ whole genome shotgun (WGS) entry which is preliminary data.</text>
</comment>
<reference evidence="1" key="1">
    <citation type="journal article" date="2023" name="Mol. Phylogenet. Evol.">
        <title>Genome-scale phylogeny and comparative genomics of the fungal order Sordariales.</title>
        <authorList>
            <person name="Hensen N."/>
            <person name="Bonometti L."/>
            <person name="Westerberg I."/>
            <person name="Brannstrom I.O."/>
            <person name="Guillou S."/>
            <person name="Cros-Aarteil S."/>
            <person name="Calhoun S."/>
            <person name="Haridas S."/>
            <person name="Kuo A."/>
            <person name="Mondo S."/>
            <person name="Pangilinan J."/>
            <person name="Riley R."/>
            <person name="LaButti K."/>
            <person name="Andreopoulos B."/>
            <person name="Lipzen A."/>
            <person name="Chen C."/>
            <person name="Yan M."/>
            <person name="Daum C."/>
            <person name="Ng V."/>
            <person name="Clum A."/>
            <person name="Steindorff A."/>
            <person name="Ohm R.A."/>
            <person name="Martin F."/>
            <person name="Silar P."/>
            <person name="Natvig D.O."/>
            <person name="Lalanne C."/>
            <person name="Gautier V."/>
            <person name="Ament-Velasquez S.L."/>
            <person name="Kruys A."/>
            <person name="Hutchinson M.I."/>
            <person name="Powell A.J."/>
            <person name="Barry K."/>
            <person name="Miller A.N."/>
            <person name="Grigoriev I.V."/>
            <person name="Debuchy R."/>
            <person name="Gladieux P."/>
            <person name="Hiltunen Thoren M."/>
            <person name="Johannesson H."/>
        </authorList>
    </citation>
    <scope>NUCLEOTIDE SEQUENCE</scope>
    <source>
        <strain evidence="1">CBS 123565</strain>
    </source>
</reference>
<sequence length="101" mass="11355">MPGSIASCHTNKRRPRRRKNYSLLAQPRAMLQWGSGARWVWRAGGRQGQTGADRGWARVSVLGGQLLEQGQPVMDLIFLHAASMPAHSLRFLEWFNQRAAS</sequence>
<organism evidence="1 2">
    <name type="scientific">Trichocladium antarcticum</name>
    <dbReference type="NCBI Taxonomy" id="1450529"/>
    <lineage>
        <taxon>Eukaryota</taxon>
        <taxon>Fungi</taxon>
        <taxon>Dikarya</taxon>
        <taxon>Ascomycota</taxon>
        <taxon>Pezizomycotina</taxon>
        <taxon>Sordariomycetes</taxon>
        <taxon>Sordariomycetidae</taxon>
        <taxon>Sordariales</taxon>
        <taxon>Chaetomiaceae</taxon>
        <taxon>Trichocladium</taxon>
    </lineage>
</organism>
<evidence type="ECO:0000313" key="1">
    <source>
        <dbReference type="EMBL" id="KAK4132511.1"/>
    </source>
</evidence>
<gene>
    <name evidence="1" type="ORF">BT67DRAFT_79840</name>
</gene>
<reference evidence="1" key="2">
    <citation type="submission" date="2023-05" db="EMBL/GenBank/DDBJ databases">
        <authorList>
            <consortium name="Lawrence Berkeley National Laboratory"/>
            <person name="Steindorff A."/>
            <person name="Hensen N."/>
            <person name="Bonometti L."/>
            <person name="Westerberg I."/>
            <person name="Brannstrom I.O."/>
            <person name="Guillou S."/>
            <person name="Cros-Aarteil S."/>
            <person name="Calhoun S."/>
            <person name="Haridas S."/>
            <person name="Kuo A."/>
            <person name="Mondo S."/>
            <person name="Pangilinan J."/>
            <person name="Riley R."/>
            <person name="Labutti K."/>
            <person name="Andreopoulos B."/>
            <person name="Lipzen A."/>
            <person name="Chen C."/>
            <person name="Yanf M."/>
            <person name="Daum C."/>
            <person name="Ng V."/>
            <person name="Clum A."/>
            <person name="Ohm R."/>
            <person name="Martin F."/>
            <person name="Silar P."/>
            <person name="Natvig D."/>
            <person name="Lalanne C."/>
            <person name="Gautier V."/>
            <person name="Ament-Velasquez S.L."/>
            <person name="Kruys A."/>
            <person name="Hutchinson M.I."/>
            <person name="Powell A.J."/>
            <person name="Barry K."/>
            <person name="Miller A.N."/>
            <person name="Grigoriev I.V."/>
            <person name="Debuchy R."/>
            <person name="Gladieux P."/>
            <person name="Thoren M.H."/>
            <person name="Johannesson H."/>
        </authorList>
    </citation>
    <scope>NUCLEOTIDE SEQUENCE</scope>
    <source>
        <strain evidence="1">CBS 123565</strain>
    </source>
</reference>
<dbReference type="AlphaFoldDB" id="A0AAN6UIW4"/>
<evidence type="ECO:0000313" key="2">
    <source>
        <dbReference type="Proteomes" id="UP001304895"/>
    </source>
</evidence>
<accession>A0AAN6UIW4</accession>
<protein>
    <submittedName>
        <fullName evidence="1">Uncharacterized protein</fullName>
    </submittedName>
</protein>
<dbReference type="EMBL" id="MU853417">
    <property type="protein sequence ID" value="KAK4132511.1"/>
    <property type="molecule type" value="Genomic_DNA"/>
</dbReference>
<proteinExistence type="predicted"/>
<keyword evidence="2" id="KW-1185">Reference proteome</keyword>